<evidence type="ECO:0000313" key="2">
    <source>
        <dbReference type="EMBL" id="NML31843.1"/>
    </source>
</evidence>
<name>A0A7X9X5I1_9BURK</name>
<evidence type="ECO:0008006" key="4">
    <source>
        <dbReference type="Google" id="ProtNLM"/>
    </source>
</evidence>
<keyword evidence="3" id="KW-1185">Reference proteome</keyword>
<proteinExistence type="predicted"/>
<dbReference type="AlphaFoldDB" id="A0A7X9X5I1"/>
<dbReference type="RefSeq" id="WP_169498095.1">
    <property type="nucleotide sequence ID" value="NZ_JABBFZ010000006.1"/>
</dbReference>
<accession>A0A7X9X5I1</accession>
<feature type="chain" id="PRO_5030945376" description="Lipoprotein" evidence="1">
    <location>
        <begin position="24"/>
        <end position="134"/>
    </location>
</feature>
<protein>
    <recommendedName>
        <fullName evidence="4">Lipoprotein</fullName>
    </recommendedName>
</protein>
<dbReference type="PROSITE" id="PS51257">
    <property type="entry name" value="PROKAR_LIPOPROTEIN"/>
    <property type="match status" value="1"/>
</dbReference>
<keyword evidence="1" id="KW-0732">Signal</keyword>
<dbReference type="EMBL" id="JABBFZ010000006">
    <property type="protein sequence ID" value="NML31843.1"/>
    <property type="molecule type" value="Genomic_DNA"/>
</dbReference>
<feature type="signal peptide" evidence="1">
    <location>
        <begin position="1"/>
        <end position="23"/>
    </location>
</feature>
<sequence>MKNFFVKLSISAAMPVVFSACHADQPATKFTNKEATAALRAEVEMIAEAQARVALGTCKPALNPRYKNQIACTAVVISQGGTSETQADFHWDGQKWVSTPSESQDILPFPDPLLADIHPWTQNIDQLEPHYLKN</sequence>
<comment type="caution">
    <text evidence="2">The sequence shown here is derived from an EMBL/GenBank/DDBJ whole genome shotgun (WGS) entry which is preliminary data.</text>
</comment>
<evidence type="ECO:0000313" key="3">
    <source>
        <dbReference type="Proteomes" id="UP000583127"/>
    </source>
</evidence>
<evidence type="ECO:0000256" key="1">
    <source>
        <dbReference type="SAM" id="SignalP"/>
    </source>
</evidence>
<dbReference type="Proteomes" id="UP000583127">
    <property type="component" value="Unassembled WGS sequence"/>
</dbReference>
<organism evidence="2 3">
    <name type="scientific">Paraburkholderia antibiotica</name>
    <dbReference type="NCBI Taxonomy" id="2728839"/>
    <lineage>
        <taxon>Bacteria</taxon>
        <taxon>Pseudomonadati</taxon>
        <taxon>Pseudomonadota</taxon>
        <taxon>Betaproteobacteria</taxon>
        <taxon>Burkholderiales</taxon>
        <taxon>Burkholderiaceae</taxon>
        <taxon>Paraburkholderia</taxon>
    </lineage>
</organism>
<gene>
    <name evidence="2" type="ORF">HHL14_13470</name>
</gene>
<reference evidence="2 3" key="1">
    <citation type="submission" date="2020-04" db="EMBL/GenBank/DDBJ databases">
        <title>Paraburkholderia sp. G-4-1-8 isolated from soil.</title>
        <authorList>
            <person name="Dahal R.H."/>
        </authorList>
    </citation>
    <scope>NUCLEOTIDE SEQUENCE [LARGE SCALE GENOMIC DNA]</scope>
    <source>
        <strain evidence="2 3">G-4-1-8</strain>
    </source>
</reference>